<dbReference type="VEuPathDB" id="HostDB:ENSMMUG00000060097"/>
<evidence type="ECO:0000313" key="1">
    <source>
        <dbReference type="Ensembl" id="ENSMMUP00000078517.1"/>
    </source>
</evidence>
<dbReference type="AlphaFoldDB" id="A0A5F8AN91"/>
<accession>A0A5F8AN91</accession>
<name>A0A5F8AN91_MACMU</name>
<proteinExistence type="predicted"/>
<dbReference type="InParanoid" id="A0A5F8AN91"/>
<dbReference type="PANTHER" id="PTHR46254">
    <property type="entry name" value="PROTEIN GVQW1-RELATED"/>
    <property type="match status" value="1"/>
</dbReference>
<keyword evidence="2" id="KW-1185">Reference proteome</keyword>
<dbReference type="PANTHER" id="PTHR46254:SF13">
    <property type="entry name" value="SECRETED PROTEIN"/>
    <property type="match status" value="1"/>
</dbReference>
<protein>
    <submittedName>
        <fullName evidence="1">Uncharacterized protein</fullName>
    </submittedName>
</protein>
<reference evidence="1" key="2">
    <citation type="submission" date="2019-01" db="EMBL/GenBank/DDBJ databases">
        <authorList>
            <person name="Graves T."/>
            <person name="Eichler E.E."/>
            <person name="Wilson R.K."/>
        </authorList>
    </citation>
    <scope>NUCLEOTIDE SEQUENCE [LARGE SCALE GENOMIC DNA]</scope>
    <source>
        <strain evidence="1">17573</strain>
    </source>
</reference>
<reference evidence="1" key="3">
    <citation type="submission" date="2025-08" db="UniProtKB">
        <authorList>
            <consortium name="Ensembl"/>
        </authorList>
    </citation>
    <scope>IDENTIFICATION</scope>
    <source>
        <strain evidence="1">17573</strain>
    </source>
</reference>
<organism evidence="1 2">
    <name type="scientific">Macaca mulatta</name>
    <name type="common">Rhesus macaque</name>
    <dbReference type="NCBI Taxonomy" id="9544"/>
    <lineage>
        <taxon>Eukaryota</taxon>
        <taxon>Metazoa</taxon>
        <taxon>Chordata</taxon>
        <taxon>Craniata</taxon>
        <taxon>Vertebrata</taxon>
        <taxon>Euteleostomi</taxon>
        <taxon>Mammalia</taxon>
        <taxon>Eutheria</taxon>
        <taxon>Euarchontoglires</taxon>
        <taxon>Primates</taxon>
        <taxon>Haplorrhini</taxon>
        <taxon>Catarrhini</taxon>
        <taxon>Cercopithecidae</taxon>
        <taxon>Cercopithecinae</taxon>
        <taxon>Macaca</taxon>
    </lineage>
</organism>
<sequence length="151" mass="17060">MNQGELSLGQVSSDVLPSSSPPNLFLGLQHVPDFLEELRPPPTLLLRIVLFYPQACEGKTTHFPCVSIRIFFFFFFFFETESCSVDRAGVQWPNLSSLQAPPPGFTPFSCLSLPSSWDYRRLPPRPASFLYFLVETGFHRVSQDGLDLLTL</sequence>
<evidence type="ECO:0000313" key="2">
    <source>
        <dbReference type="Proteomes" id="UP000006718"/>
    </source>
</evidence>
<dbReference type="Bgee" id="ENSMMUG00000060097">
    <property type="expression patterns" value="Expressed in dorsolateral prefrontal cortex and 6 other cell types or tissues"/>
</dbReference>
<dbReference type="GeneTree" id="ENSGT00940000165497"/>
<dbReference type="Proteomes" id="UP000006718">
    <property type="component" value="Chromosome 5"/>
</dbReference>
<reference evidence="2" key="1">
    <citation type="journal article" date="2007" name="Science">
        <title>Evolutionary and biomedical insights from the rhesus macaque genome.</title>
        <authorList>
            <person name="Gibbs R.A."/>
            <person name="Rogers J."/>
            <person name="Katze M.G."/>
            <person name="Bumgarner R."/>
            <person name="Weinstock G.M."/>
            <person name="Mardis E.R."/>
            <person name="Remington K.A."/>
            <person name="Strausberg R.L."/>
            <person name="Venter J.C."/>
            <person name="Wilson R.K."/>
            <person name="Batzer M.A."/>
            <person name="Bustamante C.D."/>
            <person name="Eichler E.E."/>
            <person name="Hahn M.W."/>
            <person name="Hardison R.C."/>
            <person name="Makova K.D."/>
            <person name="Miller W."/>
            <person name="Milosavljevic A."/>
            <person name="Palermo R.E."/>
            <person name="Siepel A."/>
            <person name="Sikela J.M."/>
            <person name="Attaway T."/>
            <person name="Bell S."/>
            <person name="Bernard K.E."/>
            <person name="Buhay C.J."/>
            <person name="Chandrabose M.N."/>
            <person name="Dao M."/>
            <person name="Davis C."/>
            <person name="Delehaunty K.D."/>
            <person name="Ding Y."/>
            <person name="Dinh H.H."/>
            <person name="Dugan-Rocha S."/>
            <person name="Fulton L.A."/>
            <person name="Gabisi R.A."/>
            <person name="Garner T.T."/>
            <person name="Godfrey J."/>
            <person name="Hawes A.C."/>
            <person name="Hernandez J."/>
            <person name="Hines S."/>
            <person name="Holder M."/>
            <person name="Hume J."/>
            <person name="Jhangiani S.N."/>
            <person name="Joshi V."/>
            <person name="Khan Z.M."/>
            <person name="Kirkness E.F."/>
            <person name="Cree A."/>
            <person name="Fowler R.G."/>
            <person name="Lee S."/>
            <person name="Lewis L.R."/>
            <person name="Li Z."/>
            <person name="Liu Y.-S."/>
            <person name="Moore S.M."/>
            <person name="Muzny D."/>
            <person name="Nazareth L.V."/>
            <person name="Ngo D.N."/>
            <person name="Okwuonu G.O."/>
            <person name="Pai G."/>
            <person name="Parker D."/>
            <person name="Paul H.A."/>
            <person name="Pfannkoch C."/>
            <person name="Pohl C.S."/>
            <person name="Rogers Y.-H.C."/>
            <person name="Ruiz S.J."/>
            <person name="Sabo A."/>
            <person name="Santibanez J."/>
            <person name="Schneider B.W."/>
            <person name="Smith S.M."/>
            <person name="Sodergren E."/>
            <person name="Svatek A.F."/>
            <person name="Utterback T.R."/>
            <person name="Vattathil S."/>
            <person name="Warren W."/>
            <person name="White C.S."/>
            <person name="Chinwalla A.T."/>
            <person name="Feng Y."/>
            <person name="Halpern A.L."/>
            <person name="Hillier L.W."/>
            <person name="Huang X."/>
            <person name="Minx P."/>
            <person name="Nelson J.O."/>
            <person name="Pepin K.H."/>
            <person name="Qin X."/>
            <person name="Sutton G.G."/>
            <person name="Venter E."/>
            <person name="Walenz B.P."/>
            <person name="Wallis J.W."/>
            <person name="Worley K.C."/>
            <person name="Yang S.-P."/>
            <person name="Jones S.M."/>
            <person name="Marra M.A."/>
            <person name="Rocchi M."/>
            <person name="Schein J.E."/>
            <person name="Baertsch R."/>
            <person name="Clarke L."/>
            <person name="Csuros M."/>
            <person name="Glasscock J."/>
            <person name="Harris R.A."/>
            <person name="Havlak P."/>
            <person name="Jackson A.R."/>
            <person name="Jiang H."/>
            <person name="Liu Y."/>
            <person name="Messina D.N."/>
            <person name="Shen Y."/>
            <person name="Song H.X.-Z."/>
            <person name="Wylie T."/>
            <person name="Zhang L."/>
            <person name="Birney E."/>
            <person name="Han K."/>
            <person name="Konkel M.K."/>
            <person name="Lee J."/>
            <person name="Smit A.F.A."/>
            <person name="Ullmer B."/>
            <person name="Wang H."/>
            <person name="Xing J."/>
            <person name="Burhans R."/>
            <person name="Cheng Z."/>
            <person name="Karro J.E."/>
            <person name="Ma J."/>
            <person name="Raney B."/>
            <person name="She X."/>
            <person name="Cox M.J."/>
            <person name="Demuth J.P."/>
            <person name="Dumas L.J."/>
            <person name="Han S.-G."/>
            <person name="Hopkins J."/>
            <person name="Karimpour-Fard A."/>
            <person name="Kim Y.H."/>
            <person name="Pollack J.R."/>
            <person name="Vinar T."/>
            <person name="Addo-Quaye C."/>
            <person name="Degenhardt J."/>
            <person name="Denby A."/>
            <person name="Hubisz M.J."/>
            <person name="Indap A."/>
            <person name="Kosiol C."/>
            <person name="Lahn B.T."/>
            <person name="Lawson H.A."/>
            <person name="Marklein A."/>
            <person name="Nielsen R."/>
            <person name="Vallender E.J."/>
            <person name="Clark A.G."/>
            <person name="Ferguson B."/>
            <person name="Hernandez R.D."/>
            <person name="Hirani K."/>
            <person name="Kehrer-Sawatzki H."/>
            <person name="Kolb J."/>
            <person name="Patil S."/>
            <person name="Pu L.-L."/>
            <person name="Ren Y."/>
            <person name="Smith D.G."/>
            <person name="Wheeler D.A."/>
            <person name="Schenck I."/>
            <person name="Ball E.V."/>
            <person name="Chen R."/>
            <person name="Cooper D.N."/>
            <person name="Giardine B."/>
            <person name="Hsu F."/>
            <person name="Kent W.J."/>
            <person name="Lesk A."/>
            <person name="Nelson D.L."/>
            <person name="O'brien W.E."/>
            <person name="Pruefer K."/>
            <person name="Stenson P.D."/>
            <person name="Wallace J.C."/>
            <person name="Ke H."/>
            <person name="Liu X.-M."/>
            <person name="Wang P."/>
            <person name="Xiang A.P."/>
            <person name="Yang F."/>
            <person name="Barber G.P."/>
            <person name="Haussler D."/>
            <person name="Karolchik D."/>
            <person name="Kern A.D."/>
            <person name="Kuhn R.M."/>
            <person name="Smith K.E."/>
            <person name="Zwieg A.S."/>
        </authorList>
    </citation>
    <scope>NUCLEOTIDE SEQUENCE [LARGE SCALE GENOMIC DNA]</scope>
    <source>
        <strain evidence="2">17573</strain>
    </source>
</reference>
<dbReference type="Ensembl" id="ENSMMUT00000083163.1">
    <property type="protein sequence ID" value="ENSMMUP00000078517.1"/>
    <property type="gene ID" value="ENSMMUG00000060097.1"/>
</dbReference>
<reference evidence="1" key="4">
    <citation type="submission" date="2025-09" db="UniProtKB">
        <authorList>
            <consortium name="Ensembl"/>
        </authorList>
    </citation>
    <scope>IDENTIFICATION</scope>
    <source>
        <strain evidence="1">17573</strain>
    </source>
</reference>